<dbReference type="AlphaFoldDB" id="A0AAW1RLV2"/>
<protein>
    <recommendedName>
        <fullName evidence="3">RING-type domain-containing protein</fullName>
    </recommendedName>
</protein>
<dbReference type="InterPro" id="IPR043312">
    <property type="entry name" value="AtBBR-like"/>
</dbReference>
<evidence type="ECO:0000313" key="4">
    <source>
        <dbReference type="EMBL" id="KAK9834257.1"/>
    </source>
</evidence>
<keyword evidence="1" id="KW-0863">Zinc-finger</keyword>
<dbReference type="PROSITE" id="PS50089">
    <property type="entry name" value="ZF_RING_2"/>
    <property type="match status" value="1"/>
</dbReference>
<name>A0AAW1RLV2_9CHLO</name>
<evidence type="ECO:0000259" key="3">
    <source>
        <dbReference type="PROSITE" id="PS50089"/>
    </source>
</evidence>
<feature type="compositionally biased region" description="Acidic residues" evidence="2">
    <location>
        <begin position="148"/>
        <end position="172"/>
    </location>
</feature>
<dbReference type="GO" id="GO:0008270">
    <property type="term" value="F:zinc ion binding"/>
    <property type="evidence" value="ECO:0007669"/>
    <property type="project" value="UniProtKB-KW"/>
</dbReference>
<keyword evidence="1" id="KW-0862">Zinc</keyword>
<dbReference type="Gene3D" id="3.30.40.10">
    <property type="entry name" value="Zinc/RING finger domain, C3HC4 (zinc finger)"/>
    <property type="match status" value="1"/>
</dbReference>
<feature type="region of interest" description="Disordered" evidence="2">
    <location>
        <begin position="49"/>
        <end position="116"/>
    </location>
</feature>
<dbReference type="InterPro" id="IPR001841">
    <property type="entry name" value="Znf_RING"/>
</dbReference>
<feature type="compositionally biased region" description="Pro residues" evidence="2">
    <location>
        <begin position="303"/>
        <end position="314"/>
    </location>
</feature>
<organism evidence="4 5">
    <name type="scientific">Elliptochloris bilobata</name>
    <dbReference type="NCBI Taxonomy" id="381761"/>
    <lineage>
        <taxon>Eukaryota</taxon>
        <taxon>Viridiplantae</taxon>
        <taxon>Chlorophyta</taxon>
        <taxon>core chlorophytes</taxon>
        <taxon>Trebouxiophyceae</taxon>
        <taxon>Trebouxiophyceae incertae sedis</taxon>
        <taxon>Elliptochloris clade</taxon>
        <taxon>Elliptochloris</taxon>
    </lineage>
</organism>
<dbReference type="PANTHER" id="PTHR47530">
    <property type="entry name" value="E3 UBIQUITIN LIGASE BIG BROTHER-RELATED"/>
    <property type="match status" value="1"/>
</dbReference>
<proteinExistence type="predicted"/>
<dbReference type="Proteomes" id="UP001445335">
    <property type="component" value="Unassembled WGS sequence"/>
</dbReference>
<dbReference type="SUPFAM" id="SSF57850">
    <property type="entry name" value="RING/U-box"/>
    <property type="match status" value="1"/>
</dbReference>
<dbReference type="PANTHER" id="PTHR47530:SF4">
    <property type="entry name" value="E3 UBIQUITIN LIGASE BIG BROTHER-RELATED"/>
    <property type="match status" value="1"/>
</dbReference>
<accession>A0AAW1RLV2</accession>
<evidence type="ECO:0000256" key="1">
    <source>
        <dbReference type="PROSITE-ProRule" id="PRU00175"/>
    </source>
</evidence>
<sequence>MPDPADEGAAHALGARPEASGTEAVNAEDADMLLAKRLQEQEHAFAMLAGGSYTGSEGAPEGIKGEDLSGLDGLDDEATGILRLEKAGSYTGSEGEREGEEGEEGSDGEDLSGLEGLDDEALARRLQQREDRAHYRRLLELAGVGGGVEEEYEEQGEEDDDEEGYVTDDSVDPDNMTYEELQALGDAVGTVPRGVPQALIDALPLARFSAPVAAAAAAAPLPPPGGRVPLGLGSGLGPSIGAAAAAAAVEEEQCAVCRMEFEGGEDVRVLPCAHVYHPPCIEQWLLLNKACPICGKEVTAPRADPPPAAAPAPTPRGSSK</sequence>
<dbReference type="SMART" id="SM00184">
    <property type="entry name" value="RING"/>
    <property type="match status" value="1"/>
</dbReference>
<comment type="caution">
    <text evidence="4">The sequence shown here is derived from an EMBL/GenBank/DDBJ whole genome shotgun (WGS) entry which is preliminary data.</text>
</comment>
<keyword evidence="5" id="KW-1185">Reference proteome</keyword>
<feature type="compositionally biased region" description="Acidic residues" evidence="2">
    <location>
        <begin position="97"/>
        <end position="116"/>
    </location>
</feature>
<feature type="domain" description="RING-type" evidence="3">
    <location>
        <begin position="254"/>
        <end position="294"/>
    </location>
</feature>
<dbReference type="Pfam" id="PF13639">
    <property type="entry name" value="zf-RING_2"/>
    <property type="match status" value="1"/>
</dbReference>
<reference evidence="4 5" key="1">
    <citation type="journal article" date="2024" name="Nat. Commun.">
        <title>Phylogenomics reveals the evolutionary origins of lichenization in chlorophyte algae.</title>
        <authorList>
            <person name="Puginier C."/>
            <person name="Libourel C."/>
            <person name="Otte J."/>
            <person name="Skaloud P."/>
            <person name="Haon M."/>
            <person name="Grisel S."/>
            <person name="Petersen M."/>
            <person name="Berrin J.G."/>
            <person name="Delaux P.M."/>
            <person name="Dal Grande F."/>
            <person name="Keller J."/>
        </authorList>
    </citation>
    <scope>NUCLEOTIDE SEQUENCE [LARGE SCALE GENOMIC DNA]</scope>
    <source>
        <strain evidence="4 5">SAG 245.80</strain>
    </source>
</reference>
<gene>
    <name evidence="4" type="ORF">WJX81_000593</name>
</gene>
<keyword evidence="1" id="KW-0479">Metal-binding</keyword>
<evidence type="ECO:0000313" key="5">
    <source>
        <dbReference type="Proteomes" id="UP001445335"/>
    </source>
</evidence>
<feature type="region of interest" description="Disordered" evidence="2">
    <location>
        <begin position="298"/>
        <end position="320"/>
    </location>
</feature>
<dbReference type="EMBL" id="JALJOU010000032">
    <property type="protein sequence ID" value="KAK9834257.1"/>
    <property type="molecule type" value="Genomic_DNA"/>
</dbReference>
<dbReference type="InterPro" id="IPR013083">
    <property type="entry name" value="Znf_RING/FYVE/PHD"/>
</dbReference>
<evidence type="ECO:0000256" key="2">
    <source>
        <dbReference type="SAM" id="MobiDB-lite"/>
    </source>
</evidence>
<feature type="region of interest" description="Disordered" evidence="2">
    <location>
        <begin position="146"/>
        <end position="172"/>
    </location>
</feature>
<feature type="region of interest" description="Disordered" evidence="2">
    <location>
        <begin position="1"/>
        <end position="24"/>
    </location>
</feature>